<dbReference type="GO" id="GO:0005829">
    <property type="term" value="C:cytosol"/>
    <property type="evidence" value="ECO:0007669"/>
    <property type="project" value="UniProtKB-ARBA"/>
</dbReference>
<evidence type="ECO:0000256" key="1">
    <source>
        <dbReference type="ARBA" id="ARBA00004496"/>
    </source>
</evidence>
<dbReference type="Pfam" id="PF01852">
    <property type="entry name" value="START"/>
    <property type="match status" value="1"/>
</dbReference>
<dbReference type="GO" id="GO:0006869">
    <property type="term" value="P:lipid transport"/>
    <property type="evidence" value="ECO:0007669"/>
    <property type="project" value="UniProtKB-KW"/>
</dbReference>
<evidence type="ECO:0000256" key="5">
    <source>
        <dbReference type="ARBA" id="ARBA00022990"/>
    </source>
</evidence>
<keyword evidence="7" id="KW-0446">Lipid-binding</keyword>
<dbReference type="PANTHER" id="PTHR19308">
    <property type="entry name" value="PHOSPHATIDYLCHOLINE TRANSFER PROTEIN"/>
    <property type="match status" value="1"/>
</dbReference>
<dbReference type="SMART" id="SM00234">
    <property type="entry name" value="START"/>
    <property type="match status" value="1"/>
</dbReference>
<evidence type="ECO:0000313" key="14">
    <source>
        <dbReference type="EMBL" id="CAE0032267.1"/>
    </source>
</evidence>
<keyword evidence="4" id="KW-0597">Phosphoprotein</keyword>
<dbReference type="InterPro" id="IPR002913">
    <property type="entry name" value="START_lipid-bd_dom"/>
</dbReference>
<keyword evidence="5" id="KW-0007">Acetylation</keyword>
<evidence type="ECO:0000313" key="13">
    <source>
        <dbReference type="EMBL" id="CAE0032265.1"/>
    </source>
</evidence>
<feature type="domain" description="START" evidence="12">
    <location>
        <begin position="72"/>
        <end position="217"/>
    </location>
</feature>
<dbReference type="SUPFAM" id="SSF55961">
    <property type="entry name" value="Bet v1-like"/>
    <property type="match status" value="1"/>
</dbReference>
<dbReference type="InterPro" id="IPR051213">
    <property type="entry name" value="START_lipid_transfer"/>
</dbReference>
<reference evidence="13" key="1">
    <citation type="submission" date="2021-01" db="EMBL/GenBank/DDBJ databases">
        <authorList>
            <person name="Corre E."/>
            <person name="Pelletier E."/>
            <person name="Niang G."/>
            <person name="Scheremetjew M."/>
            <person name="Finn R."/>
            <person name="Kale V."/>
            <person name="Holt S."/>
            <person name="Cochrane G."/>
            <person name="Meng A."/>
            <person name="Brown T."/>
            <person name="Cohen L."/>
        </authorList>
    </citation>
    <scope>NUCLEOTIDE SEQUENCE</scope>
    <source>
        <strain evidence="13">CCMP 769</strain>
    </source>
</reference>
<evidence type="ECO:0000256" key="9">
    <source>
        <dbReference type="ARBA" id="ARBA00069061"/>
    </source>
</evidence>
<dbReference type="FunFam" id="3.30.530.20:FF:000017">
    <property type="entry name" value="Phosphatidylcholine transfer protein, putative"/>
    <property type="match status" value="1"/>
</dbReference>
<dbReference type="EMBL" id="HBHW01000255">
    <property type="protein sequence ID" value="CAE0032267.1"/>
    <property type="molecule type" value="Transcribed_RNA"/>
</dbReference>
<dbReference type="Gene3D" id="3.30.530.20">
    <property type="match status" value="1"/>
</dbReference>
<keyword evidence="2" id="KW-0813">Transport</keyword>
<evidence type="ECO:0000256" key="8">
    <source>
        <dbReference type="ARBA" id="ARBA00063535"/>
    </source>
</evidence>
<evidence type="ECO:0000256" key="4">
    <source>
        <dbReference type="ARBA" id="ARBA00022553"/>
    </source>
</evidence>
<dbReference type="PROSITE" id="PS50848">
    <property type="entry name" value="START"/>
    <property type="match status" value="1"/>
</dbReference>
<dbReference type="InterPro" id="IPR023393">
    <property type="entry name" value="START-like_dom_sf"/>
</dbReference>
<gene>
    <name evidence="13" type="ORF">RMAR00112_LOCUS203</name>
    <name evidence="14" type="ORF">RMAR00112_LOCUS205</name>
</gene>
<keyword evidence="3" id="KW-0963">Cytoplasm</keyword>
<keyword evidence="6" id="KW-0445">Lipid transport</keyword>
<organism evidence="13">
    <name type="scientific">Rhodosorus marinus</name>
    <dbReference type="NCBI Taxonomy" id="101924"/>
    <lineage>
        <taxon>Eukaryota</taxon>
        <taxon>Rhodophyta</taxon>
        <taxon>Stylonematophyceae</taxon>
        <taxon>Stylonematales</taxon>
        <taxon>Stylonemataceae</taxon>
        <taxon>Rhodosorus</taxon>
    </lineage>
</organism>
<evidence type="ECO:0000259" key="12">
    <source>
        <dbReference type="PROSITE" id="PS50848"/>
    </source>
</evidence>
<evidence type="ECO:0000256" key="6">
    <source>
        <dbReference type="ARBA" id="ARBA00023055"/>
    </source>
</evidence>
<dbReference type="AlphaFoldDB" id="A0A7S3E5F1"/>
<evidence type="ECO:0000256" key="7">
    <source>
        <dbReference type="ARBA" id="ARBA00023121"/>
    </source>
</evidence>
<evidence type="ECO:0000256" key="10">
    <source>
        <dbReference type="ARBA" id="ARBA00077188"/>
    </source>
</evidence>
<dbReference type="GO" id="GO:0008289">
    <property type="term" value="F:lipid binding"/>
    <property type="evidence" value="ECO:0007669"/>
    <property type="project" value="UniProtKB-KW"/>
</dbReference>
<accession>A0A7S3E5F1</accession>
<evidence type="ECO:0000256" key="2">
    <source>
        <dbReference type="ARBA" id="ARBA00022448"/>
    </source>
</evidence>
<comment type="subcellular location">
    <subcellularLocation>
        <location evidence="1">Cytoplasm</location>
    </subcellularLocation>
</comment>
<proteinExistence type="predicted"/>
<evidence type="ECO:0000256" key="11">
    <source>
        <dbReference type="ARBA" id="ARBA00079049"/>
    </source>
</evidence>
<sequence length="220" mass="25680">MVEVVSDSDIESVQDNFSYFEAGAPPAGKGFEELIQKGDPRKDKDALRIWKKVGKGGVYEYLILGSAPYDVETFVKVLRDVDFHKKWDKHCEKLEVIRSEGSTDYIYWDTKYPLWFSNRDYVYARRYRKEVDGSHVFATRTTVDENVPEVRRKIRVLDYFGTYALRARENADVTEYVYSFYDDPRGRIPKSIINWAVSTGIPGFMRTLYRACDLLTKEES</sequence>
<comment type="subunit">
    <text evidence="8">Interacts with ACOT13/THEM2.</text>
</comment>
<name>A0A7S3E5F1_9RHOD</name>
<dbReference type="EMBL" id="HBHW01000253">
    <property type="protein sequence ID" value="CAE0032265.1"/>
    <property type="molecule type" value="Transcribed_RNA"/>
</dbReference>
<protein>
    <recommendedName>
        <fullName evidence="9">Phosphatidylcholine transfer protein</fullName>
    </recommendedName>
    <alternativeName>
        <fullName evidence="11">START domain-containing protein 2</fullName>
    </alternativeName>
    <alternativeName>
        <fullName evidence="10">StAR-related lipid transfer protein 2</fullName>
    </alternativeName>
</protein>
<dbReference type="PANTHER" id="PTHR19308:SF39">
    <property type="entry name" value="PHOSPHATIDYLCHOLINE TRANSFER PROTEIN"/>
    <property type="match status" value="1"/>
</dbReference>
<evidence type="ECO:0000256" key="3">
    <source>
        <dbReference type="ARBA" id="ARBA00022490"/>
    </source>
</evidence>